<reference evidence="2" key="1">
    <citation type="journal article" date="2020" name="mSystems">
        <title>Genome- and Community-Level Interaction Insights into Carbon Utilization and Element Cycling Functions of Hydrothermarchaeota in Hydrothermal Sediment.</title>
        <authorList>
            <person name="Zhou Z."/>
            <person name="Liu Y."/>
            <person name="Xu W."/>
            <person name="Pan J."/>
            <person name="Luo Z.H."/>
            <person name="Li M."/>
        </authorList>
    </citation>
    <scope>NUCLEOTIDE SEQUENCE [LARGE SCALE GENOMIC DNA]</scope>
    <source>
        <strain evidence="2">SpSt-855</strain>
    </source>
</reference>
<evidence type="ECO:0000256" key="1">
    <source>
        <dbReference type="SAM" id="MobiDB-lite"/>
    </source>
</evidence>
<name>A0A7V4XTS7_9BACT</name>
<gene>
    <name evidence="2" type="ORF">ENW50_10115</name>
</gene>
<organism evidence="2">
    <name type="scientific">Acidobacterium capsulatum</name>
    <dbReference type="NCBI Taxonomy" id="33075"/>
    <lineage>
        <taxon>Bacteria</taxon>
        <taxon>Pseudomonadati</taxon>
        <taxon>Acidobacteriota</taxon>
        <taxon>Terriglobia</taxon>
        <taxon>Terriglobales</taxon>
        <taxon>Acidobacteriaceae</taxon>
        <taxon>Acidobacterium</taxon>
    </lineage>
</organism>
<evidence type="ECO:0000313" key="2">
    <source>
        <dbReference type="EMBL" id="HGY95018.1"/>
    </source>
</evidence>
<accession>A0A7V4XTS7</accession>
<feature type="region of interest" description="Disordered" evidence="1">
    <location>
        <begin position="53"/>
        <end position="73"/>
    </location>
</feature>
<comment type="caution">
    <text evidence="2">The sequence shown here is derived from an EMBL/GenBank/DDBJ whole genome shotgun (WGS) entry which is preliminary data.</text>
</comment>
<sequence>MRKRLLHRSSSLINKNDIAQTAALAAIPRKAAFFFLRLRPPPDLLIFCNLKHKQKQPSESGSPYCPPGHRDSTEKITLRNNAQPASSAAVLSRSEFHNEYLAESLLLLRNQPLLRFPQET</sequence>
<dbReference type="EMBL" id="DTKL01000063">
    <property type="protein sequence ID" value="HGY95018.1"/>
    <property type="molecule type" value="Genomic_DNA"/>
</dbReference>
<proteinExistence type="predicted"/>
<protein>
    <submittedName>
        <fullName evidence="2">Uncharacterized protein</fullName>
    </submittedName>
</protein>
<dbReference type="AlphaFoldDB" id="A0A7V4XTS7"/>